<dbReference type="Proteomes" id="UP000460718">
    <property type="component" value="Unassembled WGS sequence"/>
</dbReference>
<dbReference type="Proteomes" id="UP000488956">
    <property type="component" value="Unassembled WGS sequence"/>
</dbReference>
<reference evidence="7 8" key="1">
    <citation type="submission" date="2018-09" db="EMBL/GenBank/DDBJ databases">
        <title>Genomic investigation of the strawberry pathogen Phytophthora fragariae indicates pathogenicity is determined by transcriptional variation in three key races.</title>
        <authorList>
            <person name="Adams T.M."/>
            <person name="Armitage A.D."/>
            <person name="Sobczyk M.K."/>
            <person name="Bates H.J."/>
            <person name="Dunwell J.M."/>
            <person name="Nellist C.F."/>
            <person name="Harrison R.J."/>
        </authorList>
    </citation>
    <scope>NUCLEOTIDE SEQUENCE [LARGE SCALE GENOMIC DNA]</scope>
    <source>
        <strain evidence="4 6">A4</strain>
        <strain evidence="3 8">BC-23</strain>
        <strain evidence="5 9">NOV-77</strain>
        <strain evidence="2 10">ONT-3</strain>
        <strain evidence="1 7">SCRP245</strain>
    </source>
</reference>
<evidence type="ECO:0000313" key="5">
    <source>
        <dbReference type="EMBL" id="KAE9335711.1"/>
    </source>
</evidence>
<dbReference type="EMBL" id="QXGC01002950">
    <property type="protein sequence ID" value="KAE9180067.1"/>
    <property type="molecule type" value="Genomic_DNA"/>
</dbReference>
<evidence type="ECO:0000313" key="8">
    <source>
        <dbReference type="Proteomes" id="UP000476176"/>
    </source>
</evidence>
<organism evidence="1 7">
    <name type="scientific">Phytophthora fragariae</name>
    <dbReference type="NCBI Taxonomy" id="53985"/>
    <lineage>
        <taxon>Eukaryota</taxon>
        <taxon>Sar</taxon>
        <taxon>Stramenopiles</taxon>
        <taxon>Oomycota</taxon>
        <taxon>Peronosporomycetes</taxon>
        <taxon>Peronosporales</taxon>
        <taxon>Peronosporaceae</taxon>
        <taxon>Phytophthora</taxon>
    </lineage>
</organism>
<dbReference type="EMBL" id="QXFY01000784">
    <property type="protein sequence ID" value="KAE9335711.1"/>
    <property type="molecule type" value="Genomic_DNA"/>
</dbReference>
<evidence type="ECO:0000313" key="2">
    <source>
        <dbReference type="EMBL" id="KAE9079135.1"/>
    </source>
</evidence>
<dbReference type="Proteomes" id="UP000437068">
    <property type="component" value="Unassembled WGS sequence"/>
</dbReference>
<dbReference type="EMBL" id="QXGE01000431">
    <property type="protein sequence ID" value="KAE9312676.1"/>
    <property type="molecule type" value="Genomic_DNA"/>
</dbReference>
<dbReference type="EMBL" id="QXFX01002238">
    <property type="protein sequence ID" value="KAE9079135.1"/>
    <property type="molecule type" value="Genomic_DNA"/>
</dbReference>
<dbReference type="AlphaFoldDB" id="A0A6A3IJU1"/>
<evidence type="ECO:0000313" key="1">
    <source>
        <dbReference type="EMBL" id="KAE8980828.1"/>
    </source>
</evidence>
<evidence type="ECO:0000313" key="4">
    <source>
        <dbReference type="EMBL" id="KAE9312676.1"/>
    </source>
</evidence>
<dbReference type="Proteomes" id="UP000486351">
    <property type="component" value="Unassembled WGS sequence"/>
</dbReference>
<comment type="caution">
    <text evidence="1">The sequence shown here is derived from an EMBL/GenBank/DDBJ whole genome shotgun (WGS) entry which is preliminary data.</text>
</comment>
<dbReference type="EMBL" id="QXFW01002212">
    <property type="protein sequence ID" value="KAE8980828.1"/>
    <property type="molecule type" value="Genomic_DNA"/>
</dbReference>
<accession>A0A6A3IJU1</accession>
<evidence type="ECO:0000313" key="10">
    <source>
        <dbReference type="Proteomes" id="UP000488956"/>
    </source>
</evidence>
<sequence length="203" mass="22818">MTTLTSQSSQPPRYPDIPKPCVQTVGDYYLAFRNGFQTEDSEEATKLSIAFQRDFLLHRFVSRAACANYTSAEYVEKRWRSLSKCFSVLDFHQKSVFSVEIHQHVRTCMISSSARYTLCLTPGTLLSVFPHIEDHSQLYGALVGEIVTVPSQIYFSVGIETGRIYRLEEQMDFAVGMANIIASRQELDLVLLGANLTPAGVSF</sequence>
<gene>
    <name evidence="4" type="ORF">PF001_g9120</name>
    <name evidence="3" type="ORF">PF004_g24950</name>
    <name evidence="5" type="ORF">PF008_g13366</name>
    <name evidence="2" type="ORF">PF010_g22859</name>
    <name evidence="1" type="ORF">PF011_g22271</name>
</gene>
<dbReference type="Proteomes" id="UP000476176">
    <property type="component" value="Unassembled WGS sequence"/>
</dbReference>
<protein>
    <submittedName>
        <fullName evidence="1">Uncharacterized protein</fullName>
    </submittedName>
</protein>
<proteinExistence type="predicted"/>
<name>A0A6A3IJU1_9STRA</name>
<evidence type="ECO:0000313" key="3">
    <source>
        <dbReference type="EMBL" id="KAE9180067.1"/>
    </source>
</evidence>
<evidence type="ECO:0000313" key="9">
    <source>
        <dbReference type="Proteomes" id="UP000486351"/>
    </source>
</evidence>
<evidence type="ECO:0000313" key="6">
    <source>
        <dbReference type="Proteomes" id="UP000437068"/>
    </source>
</evidence>
<evidence type="ECO:0000313" key="7">
    <source>
        <dbReference type="Proteomes" id="UP000460718"/>
    </source>
</evidence>